<keyword evidence="1" id="KW-0175">Coiled coil</keyword>
<accession>A0A067S7N7</accession>
<gene>
    <name evidence="2" type="ORF">GALMADRAFT_81355</name>
</gene>
<dbReference type="HOGENOM" id="CLU_1034572_0_0_1"/>
<sequence length="269" mass="31109">MKMALPKDIPTLEAFGTKNHTRVDNVFCTEALLDQFIKCDIDSDQRPHLTDHFPIISVINIDPVTVEHPLRQNYRATDWEAFTEHLKEGLEAMEAPREFEEGEVAEMEEARRALEEVVQKSITQHVPMSKPTPYSKRWWTKDLAKVKAAAQKLARKSFRANRDREDPIHEEARKARNNYSELMKHTKADHWTEWMENLDESEVWTAGRMIMGSATDGGRARVPTLEERHPVTKQVVKQAVTNEDKSKMFFKAFFPEKPAATSLVGYIYI</sequence>
<dbReference type="OrthoDB" id="3261136at2759"/>
<dbReference type="InterPro" id="IPR036691">
    <property type="entry name" value="Endo/exonu/phosph_ase_sf"/>
</dbReference>
<dbReference type="SUPFAM" id="SSF56219">
    <property type="entry name" value="DNase I-like"/>
    <property type="match status" value="1"/>
</dbReference>
<evidence type="ECO:0000313" key="3">
    <source>
        <dbReference type="Proteomes" id="UP000027222"/>
    </source>
</evidence>
<evidence type="ECO:0008006" key="4">
    <source>
        <dbReference type="Google" id="ProtNLM"/>
    </source>
</evidence>
<dbReference type="Gene3D" id="3.60.10.10">
    <property type="entry name" value="Endonuclease/exonuclease/phosphatase"/>
    <property type="match status" value="1"/>
</dbReference>
<protein>
    <recommendedName>
        <fullName evidence="4">Endonuclease/exonuclease/phosphatase domain-containing protein</fullName>
    </recommendedName>
</protein>
<evidence type="ECO:0000313" key="2">
    <source>
        <dbReference type="EMBL" id="KDR65912.1"/>
    </source>
</evidence>
<evidence type="ECO:0000256" key="1">
    <source>
        <dbReference type="SAM" id="Coils"/>
    </source>
</evidence>
<proteinExistence type="predicted"/>
<keyword evidence="3" id="KW-1185">Reference proteome</keyword>
<dbReference type="AlphaFoldDB" id="A0A067S7N7"/>
<name>A0A067S7N7_GALM3</name>
<dbReference type="EMBL" id="KL142430">
    <property type="protein sequence ID" value="KDR65912.1"/>
    <property type="molecule type" value="Genomic_DNA"/>
</dbReference>
<dbReference type="Proteomes" id="UP000027222">
    <property type="component" value="Unassembled WGS sequence"/>
</dbReference>
<organism evidence="2 3">
    <name type="scientific">Galerina marginata (strain CBS 339.88)</name>
    <dbReference type="NCBI Taxonomy" id="685588"/>
    <lineage>
        <taxon>Eukaryota</taxon>
        <taxon>Fungi</taxon>
        <taxon>Dikarya</taxon>
        <taxon>Basidiomycota</taxon>
        <taxon>Agaricomycotina</taxon>
        <taxon>Agaricomycetes</taxon>
        <taxon>Agaricomycetidae</taxon>
        <taxon>Agaricales</taxon>
        <taxon>Agaricineae</taxon>
        <taxon>Strophariaceae</taxon>
        <taxon>Galerina</taxon>
    </lineage>
</organism>
<feature type="coiled-coil region" evidence="1">
    <location>
        <begin position="97"/>
        <end position="124"/>
    </location>
</feature>
<reference evidence="3" key="1">
    <citation type="journal article" date="2014" name="Proc. Natl. Acad. Sci. U.S.A.">
        <title>Extensive sampling of basidiomycete genomes demonstrates inadequacy of the white-rot/brown-rot paradigm for wood decay fungi.</title>
        <authorList>
            <person name="Riley R."/>
            <person name="Salamov A.A."/>
            <person name="Brown D.W."/>
            <person name="Nagy L.G."/>
            <person name="Floudas D."/>
            <person name="Held B.W."/>
            <person name="Levasseur A."/>
            <person name="Lombard V."/>
            <person name="Morin E."/>
            <person name="Otillar R."/>
            <person name="Lindquist E.A."/>
            <person name="Sun H."/>
            <person name="LaButti K.M."/>
            <person name="Schmutz J."/>
            <person name="Jabbour D."/>
            <person name="Luo H."/>
            <person name="Baker S.E."/>
            <person name="Pisabarro A.G."/>
            <person name="Walton J.D."/>
            <person name="Blanchette R.A."/>
            <person name="Henrissat B."/>
            <person name="Martin F."/>
            <person name="Cullen D."/>
            <person name="Hibbett D.S."/>
            <person name="Grigoriev I.V."/>
        </authorList>
    </citation>
    <scope>NUCLEOTIDE SEQUENCE [LARGE SCALE GENOMIC DNA]</scope>
    <source>
        <strain evidence="3">CBS 339.88</strain>
    </source>
</reference>